<dbReference type="EMBL" id="CP136864">
    <property type="protein sequence ID" value="WOJ94273.1"/>
    <property type="molecule type" value="Genomic_DNA"/>
</dbReference>
<evidence type="ECO:0000313" key="2">
    <source>
        <dbReference type="EMBL" id="WOJ94273.1"/>
    </source>
</evidence>
<organism evidence="2 3">
    <name type="scientific">Congregibacter variabilis</name>
    <dbReference type="NCBI Taxonomy" id="3081200"/>
    <lineage>
        <taxon>Bacteria</taxon>
        <taxon>Pseudomonadati</taxon>
        <taxon>Pseudomonadota</taxon>
        <taxon>Gammaproteobacteria</taxon>
        <taxon>Cellvibrionales</taxon>
        <taxon>Halieaceae</taxon>
        <taxon>Congregibacter</taxon>
    </lineage>
</organism>
<evidence type="ECO:0000259" key="1">
    <source>
        <dbReference type="PROSITE" id="PS51459"/>
    </source>
</evidence>
<name>A0ABZ0I425_9GAMM</name>
<dbReference type="Gene3D" id="1.10.3290.10">
    <property type="entry name" value="Fido-like domain"/>
    <property type="match status" value="1"/>
</dbReference>
<dbReference type="InterPro" id="IPR040198">
    <property type="entry name" value="Fido_containing"/>
</dbReference>
<reference evidence="2 3" key="1">
    <citation type="submission" date="2023-10" db="EMBL/GenBank/DDBJ databases">
        <title>Two novel species belonging to the OM43/NOR5 clade.</title>
        <authorList>
            <person name="Park M."/>
        </authorList>
    </citation>
    <scope>NUCLEOTIDE SEQUENCE [LARGE SCALE GENOMIC DNA]</scope>
    <source>
        <strain evidence="2 3">IMCC43200</strain>
    </source>
</reference>
<keyword evidence="3" id="KW-1185">Reference proteome</keyword>
<evidence type="ECO:0000313" key="3">
    <source>
        <dbReference type="Proteomes" id="UP001626537"/>
    </source>
</evidence>
<gene>
    <name evidence="2" type="ORF">R0135_03695</name>
</gene>
<dbReference type="SUPFAM" id="SSF140931">
    <property type="entry name" value="Fic-like"/>
    <property type="match status" value="1"/>
</dbReference>
<dbReference type="PANTHER" id="PTHR13504">
    <property type="entry name" value="FIDO DOMAIN-CONTAINING PROTEIN DDB_G0283145"/>
    <property type="match status" value="1"/>
</dbReference>
<feature type="domain" description="Fido" evidence="1">
    <location>
        <begin position="357"/>
        <end position="501"/>
    </location>
</feature>
<dbReference type="Pfam" id="PF02661">
    <property type="entry name" value="Fic"/>
    <property type="match status" value="1"/>
</dbReference>
<protein>
    <submittedName>
        <fullName evidence="2">Fic family protein</fullName>
    </submittedName>
</protein>
<accession>A0ABZ0I425</accession>
<sequence>MATPAEKLASSLEVLHELQERSIVAIRSSELTRTHRERLVRNGFLREVMKGWYIASRPDEPVGESTAWYASFWDFCAAYLEERFDDQWSLSPEQSLSIHAENWNVPGQLLARTERGDNKPVSLPHETSLFVLRAPLPGKANITVKQGLRLYALPAALISAGPAAFRQSPTDMRVALAMIQDASELLGPLLEGGHSVVAGRLAGAFRNIGNDKIADQIIKTMRTADFKVQEEDPFEAAAVYQPPPRERSPYVNRLRLMWQEMRALIPANFPKPPGLPADTEHYLQHVDYVYITDAYHSLSIEGYRVTPELIERVRSGDWNPDHNEKDRQRRDALAARGYWQAHQRVRETVTRIICGENPGVAVENDHSDWYRELFGSSVTAGLLGPGDLAGYRSDQVFIRNSFHTPPRVQAVRECMPVFFDLLRGETDPAVRVVLGHFVFVYIHPYMDGNGRMGRFLMNAMLAGGGYPWTVIPVERRNDYMQALEQASVHQNIQPFAAFLGGLVEEALASRTGITPYNLNLG</sequence>
<dbReference type="InterPro" id="IPR036597">
    <property type="entry name" value="Fido-like_dom_sf"/>
</dbReference>
<dbReference type="PANTHER" id="PTHR13504:SF38">
    <property type="entry name" value="FIDO DOMAIN-CONTAINING PROTEIN"/>
    <property type="match status" value="1"/>
</dbReference>
<dbReference type="Proteomes" id="UP001626537">
    <property type="component" value="Chromosome"/>
</dbReference>
<proteinExistence type="predicted"/>
<dbReference type="PROSITE" id="PS51459">
    <property type="entry name" value="FIDO"/>
    <property type="match status" value="1"/>
</dbReference>
<dbReference type="InterPro" id="IPR003812">
    <property type="entry name" value="Fido"/>
</dbReference>